<gene>
    <name evidence="1" type="ORF">Sdagh_49680</name>
</gene>
<proteinExistence type="predicted"/>
<dbReference type="EMBL" id="BNDX01000013">
    <property type="protein sequence ID" value="GHI33238.1"/>
    <property type="molecule type" value="Genomic_DNA"/>
</dbReference>
<evidence type="ECO:0000313" key="1">
    <source>
        <dbReference type="EMBL" id="GHI33238.1"/>
    </source>
</evidence>
<dbReference type="RefSeq" id="WP_190078498.1">
    <property type="nucleotide sequence ID" value="NZ_BMTC01000044.1"/>
</dbReference>
<accession>A0ABQ3Q7H5</accession>
<evidence type="ECO:0000313" key="2">
    <source>
        <dbReference type="Proteomes" id="UP001052655"/>
    </source>
</evidence>
<reference evidence="1" key="1">
    <citation type="submission" date="2024-05" db="EMBL/GenBank/DDBJ databases">
        <title>Whole genome shotgun sequence of Streptomyces daghestanicus NBRC 12762.</title>
        <authorList>
            <person name="Komaki H."/>
            <person name="Tamura T."/>
        </authorList>
    </citation>
    <scope>NUCLEOTIDE SEQUENCE</scope>
    <source>
        <strain evidence="1">NBRC 12762</strain>
    </source>
</reference>
<keyword evidence="2" id="KW-1185">Reference proteome</keyword>
<protein>
    <submittedName>
        <fullName evidence="1">Uncharacterized protein</fullName>
    </submittedName>
</protein>
<name>A0ABQ3Q7H5_9ACTN</name>
<dbReference type="Proteomes" id="UP001052655">
    <property type="component" value="Unassembled WGS sequence"/>
</dbReference>
<organism evidence="1 2">
    <name type="scientific">Streptomyces daghestanicus</name>
    <dbReference type="NCBI Taxonomy" id="66885"/>
    <lineage>
        <taxon>Bacteria</taxon>
        <taxon>Bacillati</taxon>
        <taxon>Actinomycetota</taxon>
        <taxon>Actinomycetes</taxon>
        <taxon>Kitasatosporales</taxon>
        <taxon>Streptomycetaceae</taxon>
        <taxon>Streptomyces</taxon>
    </lineage>
</organism>
<sequence length="245" mass="27849">MTEETSKLDELAAAFADDLTALTRGVLGDDTPRFAALNMGKRVRVSPISADETELRIPVSINSEPVLSLKVRYFCCWDGTSTFLATDQADVHIHYAGITDPLIRFEYVRDSKEPPGAHIQVHAHRDEMAYLLRLADAGRPKQGLRRRRLPRLSEMHIPVGGHRMRPALEDVLLFLKREFAIDTVQSWRTVIEERLRTWREIQLMSAVRDAPEAAADVLRALGYEVKSPTVIRPRASHDDVKLYWP</sequence>
<comment type="caution">
    <text evidence="1">The sequence shown here is derived from an EMBL/GenBank/DDBJ whole genome shotgun (WGS) entry which is preliminary data.</text>
</comment>